<protein>
    <submittedName>
        <fullName evidence="2">Secreted protein</fullName>
    </submittedName>
</protein>
<evidence type="ECO:0000313" key="2">
    <source>
        <dbReference type="WBParaSite" id="Csp11.Scaffold612.g5875.t1"/>
    </source>
</evidence>
<sequence length="79" mass="9102">MFKFSYPLIFLALQAPVDEIVELCRYVDCFAVSLIIPISYIGSNRRNMKKLISTFKFWNYCRKKTAVVSIDSSINPSSL</sequence>
<name>A0A1I7TH47_9PELO</name>
<dbReference type="WBParaSite" id="Csp11.Scaffold612.g5875.t1">
    <property type="protein sequence ID" value="Csp11.Scaffold612.g5875.t1"/>
    <property type="gene ID" value="Csp11.Scaffold612.g5875"/>
</dbReference>
<keyword evidence="1" id="KW-1185">Reference proteome</keyword>
<accession>A0A1I7TH47</accession>
<proteinExistence type="predicted"/>
<dbReference type="AlphaFoldDB" id="A0A1I7TH47"/>
<organism evidence="1 2">
    <name type="scientific">Caenorhabditis tropicalis</name>
    <dbReference type="NCBI Taxonomy" id="1561998"/>
    <lineage>
        <taxon>Eukaryota</taxon>
        <taxon>Metazoa</taxon>
        <taxon>Ecdysozoa</taxon>
        <taxon>Nematoda</taxon>
        <taxon>Chromadorea</taxon>
        <taxon>Rhabditida</taxon>
        <taxon>Rhabditina</taxon>
        <taxon>Rhabditomorpha</taxon>
        <taxon>Rhabditoidea</taxon>
        <taxon>Rhabditidae</taxon>
        <taxon>Peloderinae</taxon>
        <taxon>Caenorhabditis</taxon>
    </lineage>
</organism>
<reference evidence="2" key="1">
    <citation type="submission" date="2016-11" db="UniProtKB">
        <authorList>
            <consortium name="WormBaseParasite"/>
        </authorList>
    </citation>
    <scope>IDENTIFICATION</scope>
</reference>
<dbReference type="Proteomes" id="UP000095282">
    <property type="component" value="Unplaced"/>
</dbReference>
<evidence type="ECO:0000313" key="1">
    <source>
        <dbReference type="Proteomes" id="UP000095282"/>
    </source>
</evidence>